<feature type="domain" description="DUF4082" evidence="4">
    <location>
        <begin position="406"/>
        <end position="548"/>
    </location>
</feature>
<name>A0A7W7T4R3_9PSEU</name>
<protein>
    <submittedName>
        <fullName evidence="5">Methionine-rich copper-binding protein CopC</fullName>
    </submittedName>
</protein>
<dbReference type="Gene3D" id="2.60.40.650">
    <property type="match status" value="1"/>
</dbReference>
<feature type="domain" description="DUF4082" evidence="4">
    <location>
        <begin position="136"/>
        <end position="279"/>
    </location>
</feature>
<dbReference type="EMBL" id="JACHJS010000001">
    <property type="protein sequence ID" value="MBB4965997.1"/>
    <property type="molecule type" value="Genomic_DNA"/>
</dbReference>
<dbReference type="InterPro" id="IPR014756">
    <property type="entry name" value="Ig_E-set"/>
</dbReference>
<evidence type="ECO:0000313" key="6">
    <source>
        <dbReference type="Proteomes" id="UP000542674"/>
    </source>
</evidence>
<feature type="chain" id="PRO_5031345951" evidence="2">
    <location>
        <begin position="28"/>
        <end position="1095"/>
    </location>
</feature>
<keyword evidence="6" id="KW-1185">Reference proteome</keyword>
<feature type="domain" description="SbsA Ig-like" evidence="3">
    <location>
        <begin position="828"/>
        <end position="926"/>
    </location>
</feature>
<feature type="domain" description="DUF4082" evidence="4">
    <location>
        <begin position="941"/>
        <end position="1088"/>
    </location>
</feature>
<dbReference type="SUPFAM" id="SSF81296">
    <property type="entry name" value="E set domains"/>
    <property type="match status" value="1"/>
</dbReference>
<keyword evidence="1 2" id="KW-0732">Signal</keyword>
<reference evidence="5 6" key="1">
    <citation type="submission" date="2020-08" db="EMBL/GenBank/DDBJ databases">
        <title>Sequencing the genomes of 1000 actinobacteria strains.</title>
        <authorList>
            <person name="Klenk H.-P."/>
        </authorList>
    </citation>
    <scope>NUCLEOTIDE SEQUENCE [LARGE SCALE GENOMIC DNA]</scope>
    <source>
        <strain evidence="5 6">DSM 45084</strain>
    </source>
</reference>
<evidence type="ECO:0000256" key="2">
    <source>
        <dbReference type="SAM" id="SignalP"/>
    </source>
</evidence>
<evidence type="ECO:0000259" key="3">
    <source>
        <dbReference type="Pfam" id="PF13205"/>
    </source>
</evidence>
<feature type="domain" description="SbsA Ig-like" evidence="3">
    <location>
        <begin position="559"/>
        <end position="659"/>
    </location>
</feature>
<sequence>MSGPLAFAVLAATAVVPSVLYSPAAIAAPEATAPTVQITTAPTTSVVGTPYTFSGTVADDGTVTSVEVSTDGGVLWRPATYTQTTWTHTYTPSASGTAQLRVRASDNEQLVSAEQSASATVAPRVCPCSLWSDGDTPATPDAADASALELGLKWQANSNGYVRGVKFYKGPNNSGTHVGSLWTTGGVRLATGTFANETAGGWQTLLFSVPVAVQSGQTYIVSYLSPTGHFSLSGNYFATSGRHLEPLTAPQAQPNNGNGVFRAGAGFPDLNSSGSNYWVDVVWAPDAGADTRAPGLVTTQPKANAGTVGLQPSLSAQFDEQIDPATVEFTLTGPGNATVAGTVSATGPTTNFTLGTPLATGTTYTATVRARDAAGNQADAYNWTFTTGSPRPANCPCTLWDDFSAPLEFAADDGQSVEVGTKVRFDGRGEVLGVRFYKGAANTGTHTGSLWSAAGVQLATGTFVNETSTGWQTLLFSSPVAVQANTTYVVSYLAPHSGYGFTSAKFANEESSYGAIHALKDGVDGGNGVFKYGSGFPNSSHNATNYWVDVVYRNGLNGDTTAPTLVTRTPAADATGAALSGALTLEFDEPVDPASTQISLTDPAGATLNGAVTAFSPDGKTITWTPTAALVGQTKYEAKALVADANGNPMSAVAKWSFTAGAGTGPVSLFSRATVPDVQYVADGGLIELGVRFGTSHHGRITAVRFYKGVGNTGTHTGSLWSPEGALLATGTFSGETATGWQTLTFAQPVTVLPGRIYTASYTTTTGHAVNYSYFQNRAVEAPPLTAPGNTWNSANGVFKPGGGFPTTSHQGNNYWVDVEYVATDDYVAPTGTGHTPLTDATAVDVTSTVTASYNEKIDLANTTFTVTDGAGGKITGTVARSADEQTAIWTAASPLAPGTVYKVSVKASDLAWNTPAEPITWQFTTTGTTAGPWSLFSAASTPKITVNPNATFATVGVRFTPTVNGKITAIKFYKGEENTGTHTGRLWAVDGKTLLKTGTFTNESTSGWQTLTLDQPVDVTAGTQYIASYYAPTGKASYDAGYFIGYSVTAGNLTAPQWSSTAPNGVVGTDETSFPESYATGGNNYWVDVVFTTP</sequence>
<gene>
    <name evidence="5" type="ORF">F4559_003356</name>
</gene>
<dbReference type="Pfam" id="PF17957">
    <property type="entry name" value="Big_7"/>
    <property type="match status" value="1"/>
</dbReference>
<dbReference type="AlphaFoldDB" id="A0A7W7T4R3"/>
<dbReference type="Pfam" id="PF13205">
    <property type="entry name" value="Big_5"/>
    <property type="match status" value="3"/>
</dbReference>
<dbReference type="InterPro" id="IPR014755">
    <property type="entry name" value="Cu-Rt/internalin_Ig-like"/>
</dbReference>
<dbReference type="Pfam" id="PF13313">
    <property type="entry name" value="DUF4082"/>
    <property type="match status" value="4"/>
</dbReference>
<evidence type="ECO:0000256" key="1">
    <source>
        <dbReference type="ARBA" id="ARBA00022729"/>
    </source>
</evidence>
<dbReference type="Proteomes" id="UP000542674">
    <property type="component" value="Unassembled WGS sequence"/>
</dbReference>
<accession>A0A7W7T4R3</accession>
<feature type="signal peptide" evidence="2">
    <location>
        <begin position="1"/>
        <end position="27"/>
    </location>
</feature>
<proteinExistence type="predicted"/>
<evidence type="ECO:0000259" key="4">
    <source>
        <dbReference type="Pfam" id="PF13313"/>
    </source>
</evidence>
<evidence type="ECO:0000313" key="5">
    <source>
        <dbReference type="EMBL" id="MBB4965997.1"/>
    </source>
</evidence>
<feature type="domain" description="SbsA Ig-like" evidence="3">
    <location>
        <begin position="290"/>
        <end position="387"/>
    </location>
</feature>
<dbReference type="Gene3D" id="2.60.40.1220">
    <property type="match status" value="3"/>
</dbReference>
<dbReference type="RefSeq" id="WP_312865683.1">
    <property type="nucleotide sequence ID" value="NZ_BAABAI010000002.1"/>
</dbReference>
<dbReference type="InterPro" id="IPR025141">
    <property type="entry name" value="DUF4082"/>
</dbReference>
<dbReference type="InterPro" id="IPR032812">
    <property type="entry name" value="SbsA_Ig"/>
</dbReference>
<comment type="caution">
    <text evidence="5">The sequence shown here is derived from an EMBL/GenBank/DDBJ whole genome shotgun (WGS) entry which is preliminary data.</text>
</comment>
<organism evidence="5 6">
    <name type="scientific">Saccharothrix violaceirubra</name>
    <dbReference type="NCBI Taxonomy" id="413306"/>
    <lineage>
        <taxon>Bacteria</taxon>
        <taxon>Bacillati</taxon>
        <taxon>Actinomycetota</taxon>
        <taxon>Actinomycetes</taxon>
        <taxon>Pseudonocardiales</taxon>
        <taxon>Pseudonocardiaceae</taxon>
        <taxon>Saccharothrix</taxon>
    </lineage>
</organism>
<feature type="domain" description="DUF4082" evidence="4">
    <location>
        <begin position="674"/>
        <end position="817"/>
    </location>
</feature>